<dbReference type="VEuPathDB" id="PlasmoDB:PVPAM_000030300"/>
<protein>
    <submittedName>
        <fullName evidence="2">Vir protein, putative</fullName>
    </submittedName>
</protein>
<evidence type="ECO:0000256" key="1">
    <source>
        <dbReference type="SAM" id="MobiDB-lite"/>
    </source>
</evidence>
<reference evidence="2 3" key="1">
    <citation type="submission" date="2016-07" db="EMBL/GenBank/DDBJ databases">
        <authorList>
            <consortium name="Pathogen Informatics"/>
        </authorList>
    </citation>
    <scope>NUCLEOTIDE SEQUENCE [LARGE SCALE GENOMIC DNA]</scope>
</reference>
<dbReference type="Proteomes" id="UP000196402">
    <property type="component" value="Unassembled WGS sequence"/>
</dbReference>
<evidence type="ECO:0000313" key="2">
    <source>
        <dbReference type="EMBL" id="SCA83597.1"/>
    </source>
</evidence>
<sequence>MVSAYNSFNDNVNSRERSAILSILDYIKSVGGYKNEDQVIYEKLIRNLWSLSNNIYKGKRDYCIFLNQWLYLIKKKYKIVDFPIDVFYSVTVNKLTSDGKKNICPFYIYDNDYEKSTNIIKLQNFYNNIDTIAKTLMNESIPQGKDSHYCYAQRYANECVNIYKNMYDKFCSDKKDEKVENKNTCFELNTFYTSYTQFLFIKEDIKNKIPNLASGEIEKHFGCPYNKPAPGPELIQESGQELGMGAESGPRHGSVSVGAEKQNNPTKFNSTAVVGTMAGIPPFLVLIYKFTPVGTLFRSKNKKGINAFNHLDEEIENELFYGRHGNATTNFSPERYNVAYGPV</sequence>
<dbReference type="EMBL" id="FLYH01000177">
    <property type="protein sequence ID" value="SCA83597.1"/>
    <property type="molecule type" value="Genomic_DNA"/>
</dbReference>
<dbReference type="InterPro" id="IPR008780">
    <property type="entry name" value="Plasmodium_Vir"/>
</dbReference>
<dbReference type="AlphaFoldDB" id="A0A1G4E8B1"/>
<organism evidence="2 3">
    <name type="scientific">Plasmodium vivax</name>
    <name type="common">malaria parasite P. vivax</name>
    <dbReference type="NCBI Taxonomy" id="5855"/>
    <lineage>
        <taxon>Eukaryota</taxon>
        <taxon>Sar</taxon>
        <taxon>Alveolata</taxon>
        <taxon>Apicomplexa</taxon>
        <taxon>Aconoidasida</taxon>
        <taxon>Haemosporida</taxon>
        <taxon>Plasmodiidae</taxon>
        <taxon>Plasmodium</taxon>
        <taxon>Plasmodium (Plasmodium)</taxon>
    </lineage>
</organism>
<dbReference type="VEuPathDB" id="PlasmoDB:PVP01_0001240"/>
<evidence type="ECO:0000313" key="3">
    <source>
        <dbReference type="Proteomes" id="UP000196402"/>
    </source>
</evidence>
<dbReference type="Pfam" id="PF05795">
    <property type="entry name" value="Plasmodium_Vir"/>
    <property type="match status" value="1"/>
</dbReference>
<name>A0A1G4E8B1_PLAVI</name>
<proteinExistence type="predicted"/>
<feature type="region of interest" description="Disordered" evidence="1">
    <location>
        <begin position="243"/>
        <end position="262"/>
    </location>
</feature>
<accession>A0A1G4E8B1</accession>
<gene>
    <name evidence="2" type="ORF">PVT01_000064400</name>
</gene>
<dbReference type="VEuPathDB" id="PlasmoDB:PVW1_100014700"/>